<accession>A0A9D4MFZ7</accession>
<name>A0A9D4MFZ7_DREPO</name>
<sequence>MAECGSSHDMSSRFQRQNSVDSNRYQNENFSVEVNTILNCLGYGPDIRRFRKESYRFRDRVLNRRESKDKVMCVTVGSKLEGLTSFFESDTDCIILHSRVVCLETGVDPNAIANNISIFKMDTRTCYADHCKQLLVRIAPGHHPAFSNSIVVDPSGNRILSNLKLVTEFQKAPMPPSAVSYPRAGPSIPVSVGAYHQDTVHAIPCYCPSILERWAKRQPRHWPPTEIVQKVVSQGAFLVPTGFKGSEHKDEEFRICFNTGENELVSNLNDTQVKIYVLLKMVVKEVLKPQKKEVSLYVVKNIVLWQAESNPQYLFHERSLLHWLHEGLSELRAVVFSRQLQYYMIPERNLMAHCGLDDEQQQTWVKTITEMMNEGPKLLLRLMKIRKAIISYKQPLQWYSKMRTELELLQLKDMIRRELCTDKNSDLDLTDRNMKKIEERQQDILWEIALRMYMDGNGVQDWWDLNERMLS</sequence>
<gene>
    <name evidence="2" type="ORF">DPMN_038721</name>
</gene>
<comment type="caution">
    <text evidence="2">The sequence shown here is derived from an EMBL/GenBank/DDBJ whole genome shotgun (WGS) entry which is preliminary data.</text>
</comment>
<keyword evidence="3" id="KW-1185">Reference proteome</keyword>
<feature type="domain" description="Mab-21-like HhH/H2TH-like" evidence="1">
    <location>
        <begin position="280"/>
        <end position="368"/>
    </location>
</feature>
<reference evidence="2" key="1">
    <citation type="journal article" date="2019" name="bioRxiv">
        <title>The Genome of the Zebra Mussel, Dreissena polymorpha: A Resource for Invasive Species Research.</title>
        <authorList>
            <person name="McCartney M.A."/>
            <person name="Auch B."/>
            <person name="Kono T."/>
            <person name="Mallez S."/>
            <person name="Zhang Y."/>
            <person name="Obille A."/>
            <person name="Becker A."/>
            <person name="Abrahante J.E."/>
            <person name="Garbe J."/>
            <person name="Badalamenti J.P."/>
            <person name="Herman A."/>
            <person name="Mangelson H."/>
            <person name="Liachko I."/>
            <person name="Sullivan S."/>
            <person name="Sone E.D."/>
            <person name="Koren S."/>
            <person name="Silverstein K.A.T."/>
            <person name="Beckman K.B."/>
            <person name="Gohl D.M."/>
        </authorList>
    </citation>
    <scope>NUCLEOTIDE SEQUENCE</scope>
    <source>
        <strain evidence="2">Duluth1</strain>
        <tissue evidence="2">Whole animal</tissue>
    </source>
</reference>
<dbReference type="PANTHER" id="PTHR10656">
    <property type="entry name" value="CELL FATE DETERMINING PROTEIN MAB21-RELATED"/>
    <property type="match status" value="1"/>
</dbReference>
<reference evidence="2" key="2">
    <citation type="submission" date="2020-11" db="EMBL/GenBank/DDBJ databases">
        <authorList>
            <person name="McCartney M.A."/>
            <person name="Auch B."/>
            <person name="Kono T."/>
            <person name="Mallez S."/>
            <person name="Becker A."/>
            <person name="Gohl D.M."/>
            <person name="Silverstein K.A.T."/>
            <person name="Koren S."/>
            <person name="Bechman K.B."/>
            <person name="Herman A."/>
            <person name="Abrahante J.E."/>
            <person name="Garbe J."/>
        </authorList>
    </citation>
    <scope>NUCLEOTIDE SEQUENCE</scope>
    <source>
        <strain evidence="2">Duluth1</strain>
        <tissue evidence="2">Whole animal</tissue>
    </source>
</reference>
<evidence type="ECO:0000313" key="2">
    <source>
        <dbReference type="EMBL" id="KAH3875455.1"/>
    </source>
</evidence>
<dbReference type="Gene3D" id="1.10.1410.40">
    <property type="match status" value="1"/>
</dbReference>
<proteinExistence type="predicted"/>
<protein>
    <recommendedName>
        <fullName evidence="1">Mab-21-like HhH/H2TH-like domain-containing protein</fullName>
    </recommendedName>
</protein>
<dbReference type="PANTHER" id="PTHR10656:SF69">
    <property type="entry name" value="MAB-21-LIKE HHH_H2TH-LIKE DOMAIN-CONTAINING PROTEIN"/>
    <property type="match status" value="1"/>
</dbReference>
<dbReference type="Pfam" id="PF20266">
    <property type="entry name" value="Mab-21_C"/>
    <property type="match status" value="1"/>
</dbReference>
<evidence type="ECO:0000313" key="3">
    <source>
        <dbReference type="Proteomes" id="UP000828390"/>
    </source>
</evidence>
<organism evidence="2 3">
    <name type="scientific">Dreissena polymorpha</name>
    <name type="common">Zebra mussel</name>
    <name type="synonym">Mytilus polymorpha</name>
    <dbReference type="NCBI Taxonomy" id="45954"/>
    <lineage>
        <taxon>Eukaryota</taxon>
        <taxon>Metazoa</taxon>
        <taxon>Spiralia</taxon>
        <taxon>Lophotrochozoa</taxon>
        <taxon>Mollusca</taxon>
        <taxon>Bivalvia</taxon>
        <taxon>Autobranchia</taxon>
        <taxon>Heteroconchia</taxon>
        <taxon>Euheterodonta</taxon>
        <taxon>Imparidentia</taxon>
        <taxon>Neoheterodontei</taxon>
        <taxon>Myida</taxon>
        <taxon>Dreissenoidea</taxon>
        <taxon>Dreissenidae</taxon>
        <taxon>Dreissena</taxon>
    </lineage>
</organism>
<evidence type="ECO:0000259" key="1">
    <source>
        <dbReference type="Pfam" id="PF20266"/>
    </source>
</evidence>
<dbReference type="Proteomes" id="UP000828390">
    <property type="component" value="Unassembled WGS sequence"/>
</dbReference>
<dbReference type="InterPro" id="IPR024810">
    <property type="entry name" value="MAB21L/cGLR"/>
</dbReference>
<dbReference type="EMBL" id="JAIWYP010000002">
    <property type="protein sequence ID" value="KAH3875455.1"/>
    <property type="molecule type" value="Genomic_DNA"/>
</dbReference>
<dbReference type="InterPro" id="IPR046906">
    <property type="entry name" value="Mab-21_HhH/H2TH-like"/>
</dbReference>
<dbReference type="SMART" id="SM01265">
    <property type="entry name" value="Mab-21"/>
    <property type="match status" value="1"/>
</dbReference>
<dbReference type="AlphaFoldDB" id="A0A9D4MFZ7"/>